<organism evidence="1 2">
    <name type="scientific">Rhodonellum ikkaensis</name>
    <dbReference type="NCBI Taxonomy" id="336829"/>
    <lineage>
        <taxon>Bacteria</taxon>
        <taxon>Pseudomonadati</taxon>
        <taxon>Bacteroidota</taxon>
        <taxon>Cytophagia</taxon>
        <taxon>Cytophagales</taxon>
        <taxon>Cytophagaceae</taxon>
        <taxon>Rhodonellum</taxon>
    </lineage>
</organism>
<dbReference type="RefSeq" id="WP_019596925.1">
    <property type="nucleotide sequence ID" value="NZ_FNQC01000003.1"/>
</dbReference>
<sequence length="160" mass="18876">MQHTAYLSASETQILKDFNQNKTIQSVIYYYWINTMNSEDLFTFKDTIEFVSDSQKSIFFKINEEDTGICILDVFDFEKQKAEIESEFQGKIKFHKRDASSLEIWQETLRSPFLEIKAESENDRLLNHTFMIAFEEMKLELNLHPVDGLVFSPYDDSLDD</sequence>
<protein>
    <submittedName>
        <fullName evidence="1">Uncharacterized protein</fullName>
    </submittedName>
</protein>
<keyword evidence="2" id="KW-1185">Reference proteome</keyword>
<gene>
    <name evidence="1" type="ORF">SAMN05444412_1037</name>
</gene>
<accession>A0A1H3MYK0</accession>
<name>A0A1H3MYK0_9BACT</name>
<dbReference type="Proteomes" id="UP000199663">
    <property type="component" value="Unassembled WGS sequence"/>
</dbReference>
<comment type="caution">
    <text evidence="1">The sequence shown here is derived from an EMBL/GenBank/DDBJ whole genome shotgun (WGS) entry which is preliminary data.</text>
</comment>
<proteinExistence type="predicted"/>
<dbReference type="EMBL" id="FNQC01000003">
    <property type="protein sequence ID" value="SDY81295.1"/>
    <property type="molecule type" value="Genomic_DNA"/>
</dbReference>
<reference evidence="1 2" key="1">
    <citation type="submission" date="2016-10" db="EMBL/GenBank/DDBJ databases">
        <authorList>
            <person name="Varghese N."/>
            <person name="Submissions S."/>
        </authorList>
    </citation>
    <scope>NUCLEOTIDE SEQUENCE [LARGE SCALE GENOMIC DNA]</scope>
    <source>
        <strain evidence="1 2">DSM 17997</strain>
    </source>
</reference>
<evidence type="ECO:0000313" key="1">
    <source>
        <dbReference type="EMBL" id="SDY81295.1"/>
    </source>
</evidence>
<evidence type="ECO:0000313" key="2">
    <source>
        <dbReference type="Proteomes" id="UP000199663"/>
    </source>
</evidence>